<feature type="compositionally biased region" description="Low complexity" evidence="1">
    <location>
        <begin position="192"/>
        <end position="203"/>
    </location>
</feature>
<feature type="compositionally biased region" description="Basic and acidic residues" evidence="1">
    <location>
        <begin position="170"/>
        <end position="179"/>
    </location>
</feature>
<proteinExistence type="predicted"/>
<evidence type="ECO:0000313" key="3">
    <source>
        <dbReference type="Proteomes" id="UP000019229"/>
    </source>
</evidence>
<feature type="compositionally biased region" description="Basic and acidic residues" evidence="1">
    <location>
        <begin position="76"/>
        <end position="100"/>
    </location>
</feature>
<dbReference type="RefSeq" id="WP_022934794.1">
    <property type="nucleotide sequence ID" value="NZ_CP007154.1"/>
</dbReference>
<feature type="compositionally biased region" description="Low complexity" evidence="1">
    <location>
        <begin position="247"/>
        <end position="262"/>
    </location>
</feature>
<dbReference type="HOGENOM" id="CLU_628248_0_0_14"/>
<sequence length="436" mass="48756">MTRRRMLLLIIGSLITVSTAVGVGVNYAIGSGSSQESSSLIKRIDISSPITRDGEEIDVIDKKEDKSPSSPPAKIEINDKRKVSTPTKVDEKENKDKQDLTNKQITPPTNSPVVVRKDGGTSDTNNKGTQLIIGDVSKLNLPQKENKEEGKDSKPKPAVVIIKDTPTRPQTKEVEKNEEQSNPGEQKPTGAPVVVVGKPQPQQTSPQEKQEEKAIANKSNEQQTQGESSQQGSEIQVQVPQEKQTEEPISPESQPSQPSQPSDIDGSESDSTSPTQIELTDNNEQEQNQENSIDTEPTFTESQITVLNAINDFKKVQNSYDLDEFIKNHTIRPDQAHLFFANIPNDWIRNDEKQNWLRRFWRENIYKVSNDEAKRAVETPWYRQGEQYDQSPDNWFNRELGLRDRGELNGQIISGADSFLVKGVPPKLKQPNDGTP</sequence>
<dbReference type="KEGG" id="mbc:MYB_01345"/>
<organism evidence="2 3">
    <name type="scientific">Mesomycoplasma bovoculi M165/69</name>
    <dbReference type="NCBI Taxonomy" id="743966"/>
    <lineage>
        <taxon>Bacteria</taxon>
        <taxon>Bacillati</taxon>
        <taxon>Mycoplasmatota</taxon>
        <taxon>Mycoplasmoidales</taxon>
        <taxon>Metamycoplasmataceae</taxon>
        <taxon>Mesomycoplasma</taxon>
    </lineage>
</organism>
<keyword evidence="3" id="KW-1185">Reference proteome</keyword>
<dbReference type="AlphaFoldDB" id="W5USU0"/>
<protein>
    <submittedName>
        <fullName evidence="2">Uncharacterized protein</fullName>
    </submittedName>
</protein>
<feature type="compositionally biased region" description="Polar residues" evidence="1">
    <location>
        <begin position="269"/>
        <end position="280"/>
    </location>
</feature>
<feature type="compositionally biased region" description="Basic and acidic residues" evidence="1">
    <location>
        <begin position="144"/>
        <end position="155"/>
    </location>
</feature>
<evidence type="ECO:0000313" key="2">
    <source>
        <dbReference type="EMBL" id="AHH45279.1"/>
    </source>
</evidence>
<accession>W5USU0</accession>
<feature type="region of interest" description="Disordered" evidence="1">
    <location>
        <begin position="55"/>
        <end position="299"/>
    </location>
</feature>
<dbReference type="EMBL" id="CP007154">
    <property type="protein sequence ID" value="AHH45279.1"/>
    <property type="molecule type" value="Genomic_DNA"/>
</dbReference>
<feature type="compositionally biased region" description="Low complexity" evidence="1">
    <location>
        <begin position="221"/>
        <end position="239"/>
    </location>
</feature>
<name>W5USU0_9BACT</name>
<dbReference type="PATRIC" id="fig|743966.3.peg.270"/>
<reference evidence="2 3" key="1">
    <citation type="journal article" date="2014" name="Genome Announc.">
        <title>Complete Genome Sequence of Mycoplasma bovoculi Strain M165/69T (ATCC 29104).</title>
        <authorList>
            <person name="Calcutt M.J."/>
            <person name="Foecking M.F."/>
        </authorList>
    </citation>
    <scope>NUCLEOTIDE SEQUENCE [LARGE SCALE GENOMIC DNA]</scope>
    <source>
        <strain evidence="2">M165/69</strain>
    </source>
</reference>
<gene>
    <name evidence="2" type="ORF">MYB_01345</name>
</gene>
<dbReference type="STRING" id="743966.MYB_01345"/>
<evidence type="ECO:0000256" key="1">
    <source>
        <dbReference type="SAM" id="MobiDB-lite"/>
    </source>
</evidence>
<dbReference type="Proteomes" id="UP000019229">
    <property type="component" value="Chromosome"/>
</dbReference>
<feature type="compositionally biased region" description="Polar residues" evidence="1">
    <location>
        <begin position="101"/>
        <end position="112"/>
    </location>
</feature>